<evidence type="ECO:0000256" key="2">
    <source>
        <dbReference type="ARBA" id="ARBA00022803"/>
    </source>
</evidence>
<keyword evidence="2 3" id="KW-0802">TPR repeat</keyword>
<name>A0ABQ0H2X1_9HYPH</name>
<dbReference type="SMART" id="SM00028">
    <property type="entry name" value="TPR"/>
    <property type="match status" value="3"/>
</dbReference>
<dbReference type="PANTHER" id="PTHR44858">
    <property type="entry name" value="TETRATRICOPEPTIDE REPEAT PROTEIN 6"/>
    <property type="match status" value="1"/>
</dbReference>
<keyword evidence="5" id="KW-1185">Reference proteome</keyword>
<proteinExistence type="predicted"/>
<feature type="repeat" description="TPR" evidence="3">
    <location>
        <begin position="187"/>
        <end position="220"/>
    </location>
</feature>
<evidence type="ECO:0008006" key="6">
    <source>
        <dbReference type="Google" id="ProtNLM"/>
    </source>
</evidence>
<dbReference type="EMBL" id="BAAFZP010000001">
    <property type="protein sequence ID" value="GAB1583273.1"/>
    <property type="molecule type" value="Genomic_DNA"/>
</dbReference>
<dbReference type="InterPro" id="IPR011990">
    <property type="entry name" value="TPR-like_helical_dom_sf"/>
</dbReference>
<dbReference type="PROSITE" id="PS50005">
    <property type="entry name" value="TPR"/>
    <property type="match status" value="2"/>
</dbReference>
<dbReference type="PANTHER" id="PTHR44858:SF1">
    <property type="entry name" value="UDP-N-ACETYLGLUCOSAMINE--PEPTIDE N-ACETYLGLUCOSAMINYLTRANSFERASE SPINDLY-RELATED"/>
    <property type="match status" value="1"/>
</dbReference>
<accession>A0ABQ0H2X1</accession>
<protein>
    <recommendedName>
        <fullName evidence="6">2-hydroxy-6-oxo-2,4-heptadienoate hydrolase</fullName>
    </recommendedName>
</protein>
<dbReference type="Proteomes" id="UP001628091">
    <property type="component" value="Unassembled WGS sequence"/>
</dbReference>
<evidence type="ECO:0000313" key="4">
    <source>
        <dbReference type="EMBL" id="GAB1583273.1"/>
    </source>
</evidence>
<dbReference type="Gene3D" id="1.25.40.10">
    <property type="entry name" value="Tetratricopeptide repeat domain"/>
    <property type="match status" value="1"/>
</dbReference>
<sequence length="239" mass="26733">MLKRMHVRFTKRVSLKFAFDVSLCRATLIHMRNVFAVLTLLAFPAASAAMPVAAMAQQERTPAASPAKLPDGGATVAQKRTAELDSLFLELRKAHDEAKAKRIATQIYGLWNQSGSATVDLMMQWANAAIHEKKYPVAMDFLNEVIVLQPDYAEGWNRRATLFFLMNDYGSAMRDINRTLQLEPRHFAALAGMGSILKETGRKEMALRAYERALTVYPMLREAQKEVGEIADELAGTRT</sequence>
<dbReference type="SUPFAM" id="SSF48452">
    <property type="entry name" value="TPR-like"/>
    <property type="match status" value="1"/>
</dbReference>
<evidence type="ECO:0000313" key="5">
    <source>
        <dbReference type="Proteomes" id="UP001628091"/>
    </source>
</evidence>
<dbReference type="InterPro" id="IPR019734">
    <property type="entry name" value="TPR_rpt"/>
</dbReference>
<dbReference type="InterPro" id="IPR050498">
    <property type="entry name" value="Ycf3"/>
</dbReference>
<organism evidence="4 5">
    <name type="scientific">Phyllobacterium phragmitis</name>
    <dbReference type="NCBI Taxonomy" id="2670329"/>
    <lineage>
        <taxon>Bacteria</taxon>
        <taxon>Pseudomonadati</taxon>
        <taxon>Pseudomonadota</taxon>
        <taxon>Alphaproteobacteria</taxon>
        <taxon>Hyphomicrobiales</taxon>
        <taxon>Phyllobacteriaceae</taxon>
        <taxon>Phyllobacterium</taxon>
    </lineage>
</organism>
<evidence type="ECO:0000256" key="3">
    <source>
        <dbReference type="PROSITE-ProRule" id="PRU00339"/>
    </source>
</evidence>
<gene>
    <name evidence="4" type="ORF">PPNSA23_32160</name>
</gene>
<dbReference type="Pfam" id="PF13181">
    <property type="entry name" value="TPR_8"/>
    <property type="match status" value="1"/>
</dbReference>
<keyword evidence="1" id="KW-0677">Repeat</keyword>
<comment type="caution">
    <text evidence="4">The sequence shown here is derived from an EMBL/GenBank/DDBJ whole genome shotgun (WGS) entry which is preliminary data.</text>
</comment>
<reference evidence="4 5" key="1">
    <citation type="submission" date="2024-10" db="EMBL/GenBank/DDBJ databases">
        <title>Isolation, draft genome sequencing and identification of Phyllobacterium sp. NSA23, isolated from leaf soil.</title>
        <authorList>
            <person name="Akita H."/>
        </authorList>
    </citation>
    <scope>NUCLEOTIDE SEQUENCE [LARGE SCALE GENOMIC DNA]</scope>
    <source>
        <strain evidence="4 5">NSA23</strain>
    </source>
</reference>
<evidence type="ECO:0000256" key="1">
    <source>
        <dbReference type="ARBA" id="ARBA00022737"/>
    </source>
</evidence>
<feature type="repeat" description="TPR" evidence="3">
    <location>
        <begin position="153"/>
        <end position="186"/>
    </location>
</feature>